<proteinExistence type="predicted"/>
<keyword evidence="1" id="KW-1133">Transmembrane helix</keyword>
<dbReference type="PANTHER" id="PTHR34504">
    <property type="entry name" value="ANTITOXIN HICB"/>
    <property type="match status" value="1"/>
</dbReference>
<feature type="transmembrane region" description="Helical" evidence="1">
    <location>
        <begin position="6"/>
        <end position="24"/>
    </location>
</feature>
<dbReference type="Pfam" id="PF15919">
    <property type="entry name" value="HicB_lk_antitox"/>
    <property type="match status" value="1"/>
</dbReference>
<dbReference type="EMBL" id="LBOW01000009">
    <property type="protein sequence ID" value="KKP44294.1"/>
    <property type="molecule type" value="Genomic_DNA"/>
</dbReference>
<name>A0A0F9ZJM2_9BACT</name>
<dbReference type="Proteomes" id="UP000034778">
    <property type="component" value="Unassembled WGS sequence"/>
</dbReference>
<accession>A0A0F9ZJM2</accession>
<feature type="domain" description="HicB-like antitoxin of toxin-antitoxin system" evidence="2">
    <location>
        <begin position="35"/>
        <end position="81"/>
    </location>
</feature>
<gene>
    <name evidence="3" type="ORF">UR35_C0009G0005</name>
</gene>
<keyword evidence="1" id="KW-0472">Membrane</keyword>
<keyword evidence="1" id="KW-0812">Transmembrane</keyword>
<protein>
    <recommendedName>
        <fullName evidence="2">HicB-like antitoxin of toxin-antitoxin system domain-containing protein</fullName>
    </recommendedName>
</protein>
<evidence type="ECO:0000256" key="1">
    <source>
        <dbReference type="SAM" id="Phobius"/>
    </source>
</evidence>
<evidence type="ECO:0000313" key="4">
    <source>
        <dbReference type="Proteomes" id="UP000034778"/>
    </source>
</evidence>
<dbReference type="Gene3D" id="3.30.160.250">
    <property type="match status" value="1"/>
</dbReference>
<comment type="caution">
    <text evidence="3">The sequence shown here is derived from an EMBL/GenBank/DDBJ whole genome shotgun (WGS) entry which is preliminary data.</text>
</comment>
<dbReference type="InterPro" id="IPR031807">
    <property type="entry name" value="HicB-like"/>
</dbReference>
<evidence type="ECO:0000259" key="2">
    <source>
        <dbReference type="Pfam" id="PF15919"/>
    </source>
</evidence>
<dbReference type="AlphaFoldDB" id="A0A0F9ZJM2"/>
<sequence>MYFLITFNFAPTKLYLAILWYNLFMRKNLKIMEYNAVFTSEDGGGFSVSVPELSGCFSQGDTFEEAQKNIKEAIELYLEPEFNKAPVYSVDPRNQFMAPIKVTFAI</sequence>
<organism evidence="3 4">
    <name type="scientific">Candidatus Woesebacteria bacterium GW2011_GWB1_33_22</name>
    <dbReference type="NCBI Taxonomy" id="1618566"/>
    <lineage>
        <taxon>Bacteria</taxon>
        <taxon>Candidatus Woeseibacteriota</taxon>
    </lineage>
</organism>
<evidence type="ECO:0000313" key="3">
    <source>
        <dbReference type="EMBL" id="KKP44294.1"/>
    </source>
</evidence>
<dbReference type="InterPro" id="IPR035069">
    <property type="entry name" value="TTHA1013/TTHA0281-like"/>
</dbReference>
<dbReference type="SUPFAM" id="SSF143100">
    <property type="entry name" value="TTHA1013/TTHA0281-like"/>
    <property type="match status" value="1"/>
</dbReference>
<dbReference type="InterPro" id="IPR051404">
    <property type="entry name" value="TA_system_antitoxin"/>
</dbReference>
<reference evidence="3 4" key="1">
    <citation type="journal article" date="2015" name="Nature">
        <title>rRNA introns, odd ribosomes, and small enigmatic genomes across a large radiation of phyla.</title>
        <authorList>
            <person name="Brown C.T."/>
            <person name="Hug L.A."/>
            <person name="Thomas B.C."/>
            <person name="Sharon I."/>
            <person name="Castelle C.J."/>
            <person name="Singh A."/>
            <person name="Wilkins M.J."/>
            <person name="Williams K.H."/>
            <person name="Banfield J.F."/>
        </authorList>
    </citation>
    <scope>NUCLEOTIDE SEQUENCE [LARGE SCALE GENOMIC DNA]</scope>
</reference>
<dbReference type="STRING" id="1618566.UR35_C0009G0005"/>
<dbReference type="PANTHER" id="PTHR34504:SF2">
    <property type="entry name" value="UPF0150 PROTEIN SSL0259"/>
    <property type="match status" value="1"/>
</dbReference>